<evidence type="ECO:0000313" key="1">
    <source>
        <dbReference type="EMBL" id="GAI55954.1"/>
    </source>
</evidence>
<reference evidence="1" key="1">
    <citation type="journal article" date="2014" name="Front. Microbiol.">
        <title>High frequency of phylogenetically diverse reductive dehalogenase-homologous genes in deep subseafloor sedimentary metagenomes.</title>
        <authorList>
            <person name="Kawai M."/>
            <person name="Futagami T."/>
            <person name="Toyoda A."/>
            <person name="Takaki Y."/>
            <person name="Nishi S."/>
            <person name="Hori S."/>
            <person name="Arai W."/>
            <person name="Tsubouchi T."/>
            <person name="Morono Y."/>
            <person name="Uchiyama I."/>
            <person name="Ito T."/>
            <person name="Fujiyama A."/>
            <person name="Inagaki F."/>
            <person name="Takami H."/>
        </authorList>
    </citation>
    <scope>NUCLEOTIDE SEQUENCE</scope>
    <source>
        <strain evidence="1">Expedition CK06-06</strain>
    </source>
</reference>
<accession>X1RKB2</accession>
<dbReference type="PANTHER" id="PTHR30244:SF34">
    <property type="entry name" value="DTDP-4-AMINO-4,6-DIDEOXYGALACTOSE TRANSAMINASE"/>
    <property type="match status" value="1"/>
</dbReference>
<feature type="non-terminal residue" evidence="1">
    <location>
        <position position="1"/>
    </location>
</feature>
<dbReference type="SUPFAM" id="SSF53383">
    <property type="entry name" value="PLP-dependent transferases"/>
    <property type="match status" value="1"/>
</dbReference>
<gene>
    <name evidence="1" type="ORF">S06H3_61855</name>
</gene>
<name>X1RKB2_9ZZZZ</name>
<dbReference type="GO" id="GO:0000271">
    <property type="term" value="P:polysaccharide biosynthetic process"/>
    <property type="evidence" value="ECO:0007669"/>
    <property type="project" value="TreeGrafter"/>
</dbReference>
<dbReference type="PANTHER" id="PTHR30244">
    <property type="entry name" value="TRANSAMINASE"/>
    <property type="match status" value="1"/>
</dbReference>
<sequence>VYVDVEPGGYNPSAEDISDCITNKTRAIIWQHTYGICQPLNKLIACLSNRPITLIEDCCQVLNKIQSHFS</sequence>
<dbReference type="GO" id="GO:0008483">
    <property type="term" value="F:transaminase activity"/>
    <property type="evidence" value="ECO:0007669"/>
    <property type="project" value="TreeGrafter"/>
</dbReference>
<dbReference type="Pfam" id="PF01041">
    <property type="entry name" value="DegT_DnrJ_EryC1"/>
    <property type="match status" value="1"/>
</dbReference>
<dbReference type="InterPro" id="IPR015424">
    <property type="entry name" value="PyrdxlP-dep_Trfase"/>
</dbReference>
<dbReference type="AlphaFoldDB" id="X1RKB2"/>
<proteinExistence type="predicted"/>
<evidence type="ECO:0008006" key="2">
    <source>
        <dbReference type="Google" id="ProtNLM"/>
    </source>
</evidence>
<dbReference type="InterPro" id="IPR000653">
    <property type="entry name" value="DegT/StrS_aminotransferase"/>
</dbReference>
<dbReference type="GO" id="GO:0030170">
    <property type="term" value="F:pyridoxal phosphate binding"/>
    <property type="evidence" value="ECO:0007669"/>
    <property type="project" value="TreeGrafter"/>
</dbReference>
<protein>
    <recommendedName>
        <fullName evidence="2">DegT/DnrJ/EryC1/StrS aminotransferase family protein</fullName>
    </recommendedName>
</protein>
<organism evidence="1">
    <name type="scientific">marine sediment metagenome</name>
    <dbReference type="NCBI Taxonomy" id="412755"/>
    <lineage>
        <taxon>unclassified sequences</taxon>
        <taxon>metagenomes</taxon>
        <taxon>ecological metagenomes</taxon>
    </lineage>
</organism>
<dbReference type="EMBL" id="BARV01040642">
    <property type="protein sequence ID" value="GAI55954.1"/>
    <property type="molecule type" value="Genomic_DNA"/>
</dbReference>
<dbReference type="InterPro" id="IPR015421">
    <property type="entry name" value="PyrdxlP-dep_Trfase_major"/>
</dbReference>
<comment type="caution">
    <text evidence="1">The sequence shown here is derived from an EMBL/GenBank/DDBJ whole genome shotgun (WGS) entry which is preliminary data.</text>
</comment>
<dbReference type="Gene3D" id="3.40.640.10">
    <property type="entry name" value="Type I PLP-dependent aspartate aminotransferase-like (Major domain)"/>
    <property type="match status" value="1"/>
</dbReference>